<comment type="cofactor">
    <cofactor evidence="10">
        <name>Zn(2+)</name>
        <dbReference type="ChEBI" id="CHEBI:29105"/>
    </cofactor>
    <text evidence="10">Binds 1 zinc ion per subunit.</text>
</comment>
<dbReference type="GO" id="GO:0019843">
    <property type="term" value="F:rRNA binding"/>
    <property type="evidence" value="ECO:0007669"/>
    <property type="project" value="UniProtKB-KW"/>
</dbReference>
<dbReference type="Proteomes" id="UP000192634">
    <property type="component" value="Unassembled WGS sequence"/>
</dbReference>
<keyword evidence="6 10" id="KW-0378">Hydrolase</keyword>
<dbReference type="SUPFAM" id="SSF52540">
    <property type="entry name" value="P-loop containing nucleoside triphosphate hydrolases"/>
    <property type="match status" value="1"/>
</dbReference>
<comment type="subunit">
    <text evidence="10">Monomer. Associates with 30S ribosomal subunit, binds 16S rRNA.</text>
</comment>
<dbReference type="PROSITE" id="PS50936">
    <property type="entry name" value="ENGC_GTPASE"/>
    <property type="match status" value="1"/>
</dbReference>
<feature type="binding site" evidence="10">
    <location>
        <position position="304"/>
    </location>
    <ligand>
        <name>Zn(2+)</name>
        <dbReference type="ChEBI" id="CHEBI:29105"/>
    </ligand>
</feature>
<comment type="subcellular location">
    <subcellularLocation>
        <location evidence="10">Cytoplasm</location>
    </subcellularLocation>
</comment>
<keyword evidence="9 10" id="KW-0342">GTP-binding</keyword>
<dbReference type="CDD" id="cd01854">
    <property type="entry name" value="YjeQ_EngC"/>
    <property type="match status" value="1"/>
</dbReference>
<keyword evidence="3 10" id="KW-0479">Metal-binding</keyword>
<evidence type="ECO:0000256" key="9">
    <source>
        <dbReference type="ARBA" id="ARBA00023134"/>
    </source>
</evidence>
<evidence type="ECO:0000256" key="2">
    <source>
        <dbReference type="ARBA" id="ARBA00022517"/>
    </source>
</evidence>
<keyword evidence="7 10" id="KW-0862">Zinc</keyword>
<dbReference type="Pfam" id="PF03193">
    <property type="entry name" value="RsgA_GTPase"/>
    <property type="match status" value="1"/>
</dbReference>
<evidence type="ECO:0000256" key="4">
    <source>
        <dbReference type="ARBA" id="ARBA00022730"/>
    </source>
</evidence>
<reference evidence="13 14" key="1">
    <citation type="submission" date="2017-04" db="EMBL/GenBank/DDBJ databases">
        <authorList>
            <person name="Afonso C.L."/>
            <person name="Miller P.J."/>
            <person name="Scott M.A."/>
            <person name="Spackman E."/>
            <person name="Goraichik I."/>
            <person name="Dimitrov K.M."/>
            <person name="Suarez D.L."/>
            <person name="Swayne D.E."/>
        </authorList>
    </citation>
    <scope>NUCLEOTIDE SEQUENCE [LARGE SCALE GENOMIC DNA]</scope>
    <source>
        <strain evidence="13 14">CGMCC 1.12511</strain>
    </source>
</reference>
<keyword evidence="2 10" id="KW-0690">Ribosome biogenesis</keyword>
<dbReference type="InterPro" id="IPR004881">
    <property type="entry name" value="Ribosome_biogen_GTPase_RsgA"/>
</dbReference>
<comment type="function">
    <text evidence="10">One of several proteins that assist in the late maturation steps of the functional core of the 30S ribosomal subunit. Helps release RbfA from mature subunits. May play a role in the assembly of ribosomal proteins into the subunit. Circularly permuted GTPase that catalyzes slow GTP hydrolysis, GTPase activity is stimulated by the 30S ribosomal subunit.</text>
</comment>
<feature type="binding site" evidence="10">
    <location>
        <begin position="166"/>
        <end position="169"/>
    </location>
    <ligand>
        <name>GTP</name>
        <dbReference type="ChEBI" id="CHEBI:37565"/>
    </ligand>
</feature>
<keyword evidence="5 10" id="KW-0547">Nucleotide-binding</keyword>
<feature type="binding site" evidence="10">
    <location>
        <begin position="217"/>
        <end position="225"/>
    </location>
    <ligand>
        <name>GTP</name>
        <dbReference type="ChEBI" id="CHEBI:37565"/>
    </ligand>
</feature>
<evidence type="ECO:0000256" key="1">
    <source>
        <dbReference type="ARBA" id="ARBA00022490"/>
    </source>
</evidence>
<dbReference type="GO" id="GO:0042274">
    <property type="term" value="P:ribosomal small subunit biogenesis"/>
    <property type="evidence" value="ECO:0007669"/>
    <property type="project" value="UniProtKB-UniRule"/>
</dbReference>
<keyword evidence="1 10" id="KW-0963">Cytoplasm</keyword>
<gene>
    <name evidence="10" type="primary">rsgA</name>
    <name evidence="13" type="ORF">SAMN06296429_10688</name>
</gene>
<feature type="domain" description="EngC GTPase" evidence="11">
    <location>
        <begin position="127"/>
        <end position="272"/>
    </location>
</feature>
<evidence type="ECO:0000256" key="5">
    <source>
        <dbReference type="ARBA" id="ARBA00022741"/>
    </source>
</evidence>
<dbReference type="EMBL" id="FWXN01000006">
    <property type="protein sequence ID" value="SMC62432.1"/>
    <property type="molecule type" value="Genomic_DNA"/>
</dbReference>
<feature type="domain" description="CP-type G" evidence="12">
    <location>
        <begin position="118"/>
        <end position="274"/>
    </location>
</feature>
<evidence type="ECO:0000313" key="14">
    <source>
        <dbReference type="Proteomes" id="UP000192634"/>
    </source>
</evidence>
<evidence type="ECO:0000256" key="8">
    <source>
        <dbReference type="ARBA" id="ARBA00022884"/>
    </source>
</evidence>
<dbReference type="RefSeq" id="WP_084451152.1">
    <property type="nucleotide sequence ID" value="NZ_FWXN01000006.1"/>
</dbReference>
<dbReference type="InterPro" id="IPR030378">
    <property type="entry name" value="G_CP_dom"/>
</dbReference>
<organism evidence="13 14">
    <name type="scientific">Janibacter indicus</name>
    <dbReference type="NCBI Taxonomy" id="857417"/>
    <lineage>
        <taxon>Bacteria</taxon>
        <taxon>Bacillati</taxon>
        <taxon>Actinomycetota</taxon>
        <taxon>Actinomycetes</taxon>
        <taxon>Micrococcales</taxon>
        <taxon>Intrasporangiaceae</taxon>
        <taxon>Janibacter</taxon>
    </lineage>
</organism>
<evidence type="ECO:0000313" key="13">
    <source>
        <dbReference type="EMBL" id="SMC62432.1"/>
    </source>
</evidence>
<evidence type="ECO:0000256" key="10">
    <source>
        <dbReference type="HAMAP-Rule" id="MF_01820"/>
    </source>
</evidence>
<dbReference type="EC" id="3.6.1.-" evidence="10"/>
<dbReference type="GO" id="GO:0046872">
    <property type="term" value="F:metal ion binding"/>
    <property type="evidence" value="ECO:0007669"/>
    <property type="project" value="UniProtKB-KW"/>
</dbReference>
<dbReference type="AlphaFoldDB" id="A0A1W2API2"/>
<dbReference type="GO" id="GO:0005737">
    <property type="term" value="C:cytoplasm"/>
    <property type="evidence" value="ECO:0007669"/>
    <property type="project" value="UniProtKB-SubCell"/>
</dbReference>
<keyword evidence="8 10" id="KW-0694">RNA-binding</keyword>
<evidence type="ECO:0000256" key="6">
    <source>
        <dbReference type="ARBA" id="ARBA00022801"/>
    </source>
</evidence>
<dbReference type="PANTHER" id="PTHR32120">
    <property type="entry name" value="SMALL RIBOSOMAL SUBUNIT BIOGENESIS GTPASE RSGA"/>
    <property type="match status" value="1"/>
</dbReference>
<evidence type="ECO:0000259" key="11">
    <source>
        <dbReference type="PROSITE" id="PS50936"/>
    </source>
</evidence>
<keyword evidence="4 10" id="KW-0699">rRNA-binding</keyword>
<dbReference type="NCBIfam" id="TIGR00157">
    <property type="entry name" value="ribosome small subunit-dependent GTPase A"/>
    <property type="match status" value="1"/>
</dbReference>
<name>A0A1W2API2_9MICO</name>
<dbReference type="Gene3D" id="1.10.40.50">
    <property type="entry name" value="Probable gtpase engc, domain 3"/>
    <property type="match status" value="1"/>
</dbReference>
<comment type="similarity">
    <text evidence="10">Belongs to the TRAFAC class YlqF/YawG GTPase family. RsgA subfamily.</text>
</comment>
<accession>A0A1W2API2</accession>
<dbReference type="GO" id="GO:0003924">
    <property type="term" value="F:GTPase activity"/>
    <property type="evidence" value="ECO:0007669"/>
    <property type="project" value="UniProtKB-UniRule"/>
</dbReference>
<proteinExistence type="inferred from homology"/>
<sequence>MSDTTTVPTLTDLGWDDTTAGAFDDAVTGSPLRGSSVAPQDGAFDLVAGRVGRVDRGRVTVHTADGPTPALVRLPAGSELEDQPTTGDWVGLERRPDGDVVRVVLPRSSAIVRKAAGERSDAQVMAANLDHVLVAVPFETRVNLSTIERYLVVAWESGAQPLVVLTKCDLAYDPDATRAEVETAAPGVDVHVVSAETGEGVDVLAAVLSGGTTALVGQSGAGKSTLVNVLAGEEVQLVSGTRQDGKGRHTTTARELIALTGGGVLIDTPGLRSIGLHDDGEGVALTFPDVEELIASCRFADCAHETEPGCAVQAALASGELDERRWHSWGKLQREAAWIAMRTDPAARAAARKRWAAIGKSGKARAALKRGRDPVA</sequence>
<dbReference type="PANTHER" id="PTHR32120:SF10">
    <property type="entry name" value="SMALL RIBOSOMAL SUBUNIT BIOGENESIS GTPASE RSGA"/>
    <property type="match status" value="1"/>
</dbReference>
<feature type="binding site" evidence="10">
    <location>
        <position position="310"/>
    </location>
    <ligand>
        <name>Zn(2+)</name>
        <dbReference type="ChEBI" id="CHEBI:29105"/>
    </ligand>
</feature>
<evidence type="ECO:0000259" key="12">
    <source>
        <dbReference type="PROSITE" id="PS51721"/>
    </source>
</evidence>
<feature type="binding site" evidence="10">
    <location>
        <position position="297"/>
    </location>
    <ligand>
        <name>Zn(2+)</name>
        <dbReference type="ChEBI" id="CHEBI:29105"/>
    </ligand>
</feature>
<dbReference type="PROSITE" id="PS51721">
    <property type="entry name" value="G_CP"/>
    <property type="match status" value="1"/>
</dbReference>
<dbReference type="Gene3D" id="3.40.50.300">
    <property type="entry name" value="P-loop containing nucleotide triphosphate hydrolases"/>
    <property type="match status" value="1"/>
</dbReference>
<feature type="binding site" evidence="10">
    <location>
        <position position="302"/>
    </location>
    <ligand>
        <name>Zn(2+)</name>
        <dbReference type="ChEBI" id="CHEBI:29105"/>
    </ligand>
</feature>
<dbReference type="InterPro" id="IPR027417">
    <property type="entry name" value="P-loop_NTPase"/>
</dbReference>
<dbReference type="GO" id="GO:0005525">
    <property type="term" value="F:GTP binding"/>
    <property type="evidence" value="ECO:0007669"/>
    <property type="project" value="UniProtKB-UniRule"/>
</dbReference>
<dbReference type="HAMAP" id="MF_01820">
    <property type="entry name" value="GTPase_RsgA"/>
    <property type="match status" value="1"/>
</dbReference>
<protein>
    <recommendedName>
        <fullName evidence="10">Small ribosomal subunit biogenesis GTPase RsgA</fullName>
        <ecNumber evidence="10">3.6.1.-</ecNumber>
    </recommendedName>
</protein>
<evidence type="ECO:0000256" key="3">
    <source>
        <dbReference type="ARBA" id="ARBA00022723"/>
    </source>
</evidence>
<dbReference type="OrthoDB" id="9809485at2"/>
<dbReference type="InterPro" id="IPR010914">
    <property type="entry name" value="RsgA_GTPase_dom"/>
</dbReference>
<evidence type="ECO:0000256" key="7">
    <source>
        <dbReference type="ARBA" id="ARBA00022833"/>
    </source>
</evidence>